<dbReference type="AlphaFoldDB" id="A0A6B9V8S2"/>
<protein>
    <submittedName>
        <fullName evidence="1">Uncharacterized protein</fullName>
    </submittedName>
</protein>
<proteinExistence type="predicted"/>
<evidence type="ECO:0000313" key="2">
    <source>
        <dbReference type="Proteomes" id="UP000464620"/>
    </source>
</evidence>
<dbReference type="Proteomes" id="UP000464620">
    <property type="component" value="Chromosome B09"/>
</dbReference>
<gene>
    <name evidence="1" type="ORF">DS421_19g654520</name>
</gene>
<organism evidence="1 2">
    <name type="scientific">Arachis hypogaea</name>
    <name type="common">Peanut</name>
    <dbReference type="NCBI Taxonomy" id="3818"/>
    <lineage>
        <taxon>Eukaryota</taxon>
        <taxon>Viridiplantae</taxon>
        <taxon>Streptophyta</taxon>
        <taxon>Embryophyta</taxon>
        <taxon>Tracheophyta</taxon>
        <taxon>Spermatophyta</taxon>
        <taxon>Magnoliopsida</taxon>
        <taxon>eudicotyledons</taxon>
        <taxon>Gunneridae</taxon>
        <taxon>Pentapetalae</taxon>
        <taxon>rosids</taxon>
        <taxon>fabids</taxon>
        <taxon>Fabales</taxon>
        <taxon>Fabaceae</taxon>
        <taxon>Papilionoideae</taxon>
        <taxon>50 kb inversion clade</taxon>
        <taxon>dalbergioids sensu lato</taxon>
        <taxon>Dalbergieae</taxon>
        <taxon>Pterocarpus clade</taxon>
        <taxon>Arachis</taxon>
    </lineage>
</organism>
<evidence type="ECO:0000313" key="1">
    <source>
        <dbReference type="EMBL" id="QHN77647.1"/>
    </source>
</evidence>
<name>A0A6B9V8S2_ARAHY</name>
<accession>A0A6B9V8S2</accession>
<dbReference type="EMBL" id="CP031001">
    <property type="protein sequence ID" value="QHN77647.1"/>
    <property type="molecule type" value="Genomic_DNA"/>
</dbReference>
<sequence length="85" mass="9774">MRYGQYVPIYRSCLQLTSWPQFHFLDIFILSFSWFVSSQACSISNSSNPTMSPHADCETISDPDTRMSPCCHHFSYDNSDKAPQL</sequence>
<reference evidence="1 2" key="1">
    <citation type="submission" date="2020-01" db="EMBL/GenBank/DDBJ databases">
        <title>Genome sequence of Arachis hypogaea, cultivar Shitouqi.</title>
        <authorList>
            <person name="Zhuang W."/>
            <person name="Chen H."/>
            <person name="Varshney R."/>
            <person name="Wang D."/>
            <person name="Ming R."/>
        </authorList>
    </citation>
    <scope>NUCLEOTIDE SEQUENCE [LARGE SCALE GENOMIC DNA]</scope>
    <source>
        <tissue evidence="1">Young leaf</tissue>
    </source>
</reference>